<dbReference type="Gene3D" id="1.10.260.40">
    <property type="entry name" value="lambda repressor-like DNA-binding domains"/>
    <property type="match status" value="1"/>
</dbReference>
<accession>A0A367FQY5</accession>
<evidence type="ECO:0000259" key="1">
    <source>
        <dbReference type="PROSITE" id="PS50943"/>
    </source>
</evidence>
<dbReference type="PROSITE" id="PS50943">
    <property type="entry name" value="HTH_CROC1"/>
    <property type="match status" value="1"/>
</dbReference>
<dbReference type="Proteomes" id="UP000253094">
    <property type="component" value="Unassembled WGS sequence"/>
</dbReference>
<dbReference type="Pfam" id="PF13560">
    <property type="entry name" value="HTH_31"/>
    <property type="match status" value="1"/>
</dbReference>
<keyword evidence="3" id="KW-1185">Reference proteome</keyword>
<dbReference type="EMBL" id="QOIL01000003">
    <property type="protein sequence ID" value="RCG32025.1"/>
    <property type="molecule type" value="Genomic_DNA"/>
</dbReference>
<dbReference type="SMART" id="SM00530">
    <property type="entry name" value="HTH_XRE"/>
    <property type="match status" value="1"/>
</dbReference>
<organism evidence="2 3">
    <name type="scientific">Sphaerisporangium album</name>
    <dbReference type="NCBI Taxonomy" id="509200"/>
    <lineage>
        <taxon>Bacteria</taxon>
        <taxon>Bacillati</taxon>
        <taxon>Actinomycetota</taxon>
        <taxon>Actinomycetes</taxon>
        <taxon>Streptosporangiales</taxon>
        <taxon>Streptosporangiaceae</taxon>
        <taxon>Sphaerisporangium</taxon>
    </lineage>
</organism>
<dbReference type="SUPFAM" id="SSF47413">
    <property type="entry name" value="lambda repressor-like DNA-binding domains"/>
    <property type="match status" value="1"/>
</dbReference>
<proteinExistence type="predicted"/>
<dbReference type="InterPro" id="IPR010982">
    <property type="entry name" value="Lambda_DNA-bd_dom_sf"/>
</dbReference>
<evidence type="ECO:0000313" key="2">
    <source>
        <dbReference type="EMBL" id="RCG32025.1"/>
    </source>
</evidence>
<dbReference type="InterPro" id="IPR043917">
    <property type="entry name" value="DUF5753"/>
</dbReference>
<dbReference type="CDD" id="cd00093">
    <property type="entry name" value="HTH_XRE"/>
    <property type="match status" value="1"/>
</dbReference>
<dbReference type="AlphaFoldDB" id="A0A367FQY5"/>
<gene>
    <name evidence="2" type="ORF">DQ384_05655</name>
</gene>
<dbReference type="OrthoDB" id="5177725at2"/>
<name>A0A367FQY5_9ACTN</name>
<feature type="domain" description="HTH cro/C1-type" evidence="1">
    <location>
        <begin position="13"/>
        <end position="68"/>
    </location>
</feature>
<comment type="caution">
    <text evidence="2">The sequence shown here is derived from an EMBL/GenBank/DDBJ whole genome shotgun (WGS) entry which is preliminary data.</text>
</comment>
<reference evidence="2 3" key="1">
    <citation type="submission" date="2018-06" db="EMBL/GenBank/DDBJ databases">
        <title>Sphaerisporangium craniellae sp. nov., isolated from a marine sponge in the South China Sea.</title>
        <authorList>
            <person name="Li L."/>
        </authorList>
    </citation>
    <scope>NUCLEOTIDE SEQUENCE [LARGE SCALE GENOMIC DNA]</scope>
    <source>
        <strain evidence="2 3">CCTCC AA 208026</strain>
    </source>
</reference>
<dbReference type="Pfam" id="PF19054">
    <property type="entry name" value="DUF5753"/>
    <property type="match status" value="1"/>
</dbReference>
<dbReference type="GO" id="GO:0003677">
    <property type="term" value="F:DNA binding"/>
    <property type="evidence" value="ECO:0007669"/>
    <property type="project" value="InterPro"/>
</dbReference>
<dbReference type="InterPro" id="IPR001387">
    <property type="entry name" value="Cro/C1-type_HTH"/>
</dbReference>
<evidence type="ECO:0000313" key="3">
    <source>
        <dbReference type="Proteomes" id="UP000253094"/>
    </source>
</evidence>
<dbReference type="RefSeq" id="WP_114027640.1">
    <property type="nucleotide sequence ID" value="NZ_QOIL01000003.1"/>
</dbReference>
<protein>
    <submittedName>
        <fullName evidence="2">XRE family transcriptional regulator</fullName>
    </submittedName>
</protein>
<sequence>MSSVQLRRLSQELVRLRKERKLTVADVTEAMEWSAGRLTYYELAKWKKADIGTVTRLLDYYGVHEDDREALLHLARETKAKGWWAAYKDIFPASYPAFEDAATLIRAYESNVMPGLLQTPDYVKAIMLGAEPDSPGIIERKIEARLARQQILRRADAPEFWCVIDEAAFHRMVGGPEVMRAQIRHLIEMAAWPRITIQLLPNTVGAHAAIAGAFCILDFASQTDPPLVYLEAAVSSLFLENPADVQKYTIIFSRIIESALTSEESLSRMAELQDQLK</sequence>